<evidence type="ECO:0000256" key="1">
    <source>
        <dbReference type="SAM" id="MobiDB-lite"/>
    </source>
</evidence>
<gene>
    <name evidence="2" type="ORF">NBH00_06980</name>
</gene>
<evidence type="ECO:0000313" key="2">
    <source>
        <dbReference type="EMBL" id="UTI65947.1"/>
    </source>
</evidence>
<dbReference type="EMBL" id="CP098502">
    <property type="protein sequence ID" value="UTI65947.1"/>
    <property type="molecule type" value="Genomic_DNA"/>
</dbReference>
<dbReference type="RefSeq" id="WP_254572625.1">
    <property type="nucleotide sequence ID" value="NZ_CP098502.1"/>
</dbReference>
<proteinExistence type="predicted"/>
<evidence type="ECO:0000313" key="3">
    <source>
        <dbReference type="Proteomes" id="UP001056035"/>
    </source>
</evidence>
<sequence>MPRMQQIIETLEAERAELLERVVWIEKKIEEFRAEQEEQAGRPPSAAPGPVPAPKRAVRRGTAARASNRRHAARDLKPDVASEIITFLQAHPESTAGAVAKGLNADRTTIAAKLATMVKTGEIAKAKKGYAALAE</sequence>
<accession>A0ABY5DYP3</accession>
<organism evidence="2 3">
    <name type="scientific">Paraconexibacter antarcticus</name>
    <dbReference type="NCBI Taxonomy" id="2949664"/>
    <lineage>
        <taxon>Bacteria</taxon>
        <taxon>Bacillati</taxon>
        <taxon>Actinomycetota</taxon>
        <taxon>Thermoleophilia</taxon>
        <taxon>Solirubrobacterales</taxon>
        <taxon>Paraconexibacteraceae</taxon>
        <taxon>Paraconexibacter</taxon>
    </lineage>
</organism>
<dbReference type="Proteomes" id="UP001056035">
    <property type="component" value="Chromosome"/>
</dbReference>
<reference evidence="2 3" key="1">
    <citation type="submission" date="2022-06" db="EMBL/GenBank/DDBJ databases">
        <title>Paraconexibacter antarcticus.</title>
        <authorList>
            <person name="Kim C.S."/>
        </authorList>
    </citation>
    <scope>NUCLEOTIDE SEQUENCE [LARGE SCALE GENOMIC DNA]</scope>
    <source>
        <strain evidence="2 3">02-257</strain>
    </source>
</reference>
<feature type="region of interest" description="Disordered" evidence="1">
    <location>
        <begin position="34"/>
        <end position="77"/>
    </location>
</feature>
<name>A0ABY5DYP3_9ACTN</name>
<keyword evidence="3" id="KW-1185">Reference proteome</keyword>
<protein>
    <submittedName>
        <fullName evidence="2">Uncharacterized protein</fullName>
    </submittedName>
</protein>